<accession>A0ABM7M877</accession>
<evidence type="ECO:0000313" key="3">
    <source>
        <dbReference type="Proteomes" id="UP000676967"/>
    </source>
</evidence>
<organism evidence="2 3">
    <name type="scientific">Actinoplanes ianthinogenes</name>
    <dbReference type="NCBI Taxonomy" id="122358"/>
    <lineage>
        <taxon>Bacteria</taxon>
        <taxon>Bacillati</taxon>
        <taxon>Actinomycetota</taxon>
        <taxon>Actinomycetes</taxon>
        <taxon>Micromonosporales</taxon>
        <taxon>Micromonosporaceae</taxon>
        <taxon>Actinoplanes</taxon>
    </lineage>
</organism>
<dbReference type="EMBL" id="AP023356">
    <property type="protein sequence ID" value="BCJ47807.1"/>
    <property type="molecule type" value="Genomic_DNA"/>
</dbReference>
<dbReference type="Proteomes" id="UP000676967">
    <property type="component" value="Chromosome"/>
</dbReference>
<dbReference type="InterPro" id="IPR011990">
    <property type="entry name" value="TPR-like_helical_dom_sf"/>
</dbReference>
<protein>
    <submittedName>
        <fullName evidence="2">Transcriptional regulator</fullName>
    </submittedName>
</protein>
<proteinExistence type="predicted"/>
<dbReference type="Gene3D" id="1.25.40.10">
    <property type="entry name" value="Tetratricopeptide repeat domain"/>
    <property type="match status" value="2"/>
</dbReference>
<dbReference type="PROSITE" id="PS50943">
    <property type="entry name" value="HTH_CROC1"/>
    <property type="match status" value="1"/>
</dbReference>
<gene>
    <name evidence="2" type="ORF">Aiant_84640</name>
</gene>
<dbReference type="SMART" id="SM00530">
    <property type="entry name" value="HTH_XRE"/>
    <property type="match status" value="1"/>
</dbReference>
<dbReference type="InterPro" id="IPR001387">
    <property type="entry name" value="Cro/C1-type_HTH"/>
</dbReference>
<reference evidence="2 3" key="1">
    <citation type="submission" date="2020-08" db="EMBL/GenBank/DDBJ databases">
        <title>Whole genome shotgun sequence of Actinoplanes ianthinogenes NBRC 13996.</title>
        <authorList>
            <person name="Komaki H."/>
            <person name="Tamura T."/>
        </authorList>
    </citation>
    <scope>NUCLEOTIDE SEQUENCE [LARGE SCALE GENOMIC DNA]</scope>
    <source>
        <strain evidence="2 3">NBRC 13996</strain>
    </source>
</reference>
<dbReference type="SUPFAM" id="SSF47413">
    <property type="entry name" value="lambda repressor-like DNA-binding domains"/>
    <property type="match status" value="1"/>
</dbReference>
<dbReference type="CDD" id="cd00093">
    <property type="entry name" value="HTH_XRE"/>
    <property type="match status" value="1"/>
</dbReference>
<feature type="domain" description="HTH cro/C1-type" evidence="1">
    <location>
        <begin position="16"/>
        <end position="69"/>
    </location>
</feature>
<dbReference type="Gene3D" id="1.10.260.40">
    <property type="entry name" value="lambda repressor-like DNA-binding domains"/>
    <property type="match status" value="1"/>
</dbReference>
<keyword evidence="3" id="KW-1185">Reference proteome</keyword>
<evidence type="ECO:0000259" key="1">
    <source>
        <dbReference type="PROSITE" id="PS50943"/>
    </source>
</evidence>
<dbReference type="RefSeq" id="WP_189330170.1">
    <property type="nucleotide sequence ID" value="NZ_AP023356.1"/>
</dbReference>
<sequence length="436" mass="48021">MTSHEPEPPGDVGARIRRLRVTHGLTQRDLAEPQFSRTLLAAVEAGARKPSDQMIAHVAVRFGIDPDDLRYDRPPGAAADLDDALRQARQALSQGKVEHAEDVFGRVQADATRWALPAPACWAAYWLGEARMQRGDMRGAEEQFARVRDRERDCPPAARAAALARWAYCRFAGGDAFTATAVLQEELRAVRESGTPDPDARVRLSTVLLYIFVELDWRQRAHDLEAEVAPLLSRVTRAEWVAHFNMTAGQLRRSPAELPAAERMFGEAGRIYRELGLTREIGLCHWGYGYVLRRVDRLPEAAREFRAAAEILLAVGATQDHAGATLELAEVHRRQGALDEAARLAGVAARVSAQVRHVECMAEADRLLGLVAVSRGDTAEGERLLVRAADRYERGGFVTELIRTCRMLGDVLLDAGRTAEAGAVLRRGLHAAEAAR</sequence>
<name>A0ABM7M877_9ACTN</name>
<dbReference type="InterPro" id="IPR010982">
    <property type="entry name" value="Lambda_DNA-bd_dom_sf"/>
</dbReference>
<dbReference type="SUPFAM" id="SSF48452">
    <property type="entry name" value="TPR-like"/>
    <property type="match status" value="1"/>
</dbReference>
<evidence type="ECO:0000313" key="2">
    <source>
        <dbReference type="EMBL" id="BCJ47807.1"/>
    </source>
</evidence>